<name>A0A810KX50_9ACTN</name>
<dbReference type="Proteomes" id="UP000680750">
    <property type="component" value="Chromosome"/>
</dbReference>
<dbReference type="RefSeq" id="WP_157034706.1">
    <property type="nucleotide sequence ID" value="NZ_AP023354.1"/>
</dbReference>
<accession>A0A810KX50</accession>
<sequence length="295" mass="28402">MRYQPRHLRPRARTVAATSMVVAGLVGGGAALMFATAPVAANPSPAATINYTGDCGLGIGLFGKSKPDTDQPVSVPAGSSVVFVNKMKVKATLTIGSQTYKDIAAGDSKTISMDQGTVHPTMKPECLASGGDGNYKAATITVTPAESSSTGGKETSGGGSSTSGSSHQPSGDAGDSGGTAKHPTGDASSAQQVPGHQPNGGAAPKVHDPVARGAVPSSAAEPGAGSGTSGGGGEVSGTSIAKAPGSVAAHPVASVGPNSATSVLALIAAICLVGVGAAAVRTVLSQRGRGGAAHS</sequence>
<feature type="compositionally biased region" description="Gly residues" evidence="1">
    <location>
        <begin position="224"/>
        <end position="235"/>
    </location>
</feature>
<dbReference type="AlphaFoldDB" id="A0A810KX50"/>
<proteinExistence type="predicted"/>
<keyword evidence="2" id="KW-1133">Transmembrane helix</keyword>
<keyword evidence="4" id="KW-1185">Reference proteome</keyword>
<evidence type="ECO:0000256" key="2">
    <source>
        <dbReference type="SAM" id="Phobius"/>
    </source>
</evidence>
<keyword evidence="2" id="KW-0812">Transmembrane</keyword>
<evidence type="ECO:0000313" key="4">
    <source>
        <dbReference type="Proteomes" id="UP000680750"/>
    </source>
</evidence>
<dbReference type="KEGG" id="aser:Asera_11200"/>
<reference evidence="3" key="1">
    <citation type="submission" date="2020-08" db="EMBL/GenBank/DDBJ databases">
        <title>Whole genome shotgun sequence of Actinocatenispora sera NBRC 101916.</title>
        <authorList>
            <person name="Komaki H."/>
            <person name="Tamura T."/>
        </authorList>
    </citation>
    <scope>NUCLEOTIDE SEQUENCE</scope>
    <source>
        <strain evidence="3">NBRC 101916</strain>
    </source>
</reference>
<protein>
    <submittedName>
        <fullName evidence="3">Uncharacterized protein</fullName>
    </submittedName>
</protein>
<dbReference type="EMBL" id="AP023354">
    <property type="protein sequence ID" value="BCJ27012.1"/>
    <property type="molecule type" value="Genomic_DNA"/>
</dbReference>
<gene>
    <name evidence="3" type="ORF">Asera_11200</name>
</gene>
<evidence type="ECO:0000256" key="1">
    <source>
        <dbReference type="SAM" id="MobiDB-lite"/>
    </source>
</evidence>
<feature type="transmembrane region" description="Helical" evidence="2">
    <location>
        <begin position="263"/>
        <end position="284"/>
    </location>
</feature>
<keyword evidence="2" id="KW-0472">Membrane</keyword>
<evidence type="ECO:0000313" key="3">
    <source>
        <dbReference type="EMBL" id="BCJ27012.1"/>
    </source>
</evidence>
<feature type="region of interest" description="Disordered" evidence="1">
    <location>
        <begin position="142"/>
        <end position="238"/>
    </location>
</feature>
<feature type="compositionally biased region" description="Low complexity" evidence="1">
    <location>
        <begin position="213"/>
        <end position="223"/>
    </location>
</feature>
<organism evidence="3 4">
    <name type="scientific">Actinocatenispora sera</name>
    <dbReference type="NCBI Taxonomy" id="390989"/>
    <lineage>
        <taxon>Bacteria</taxon>
        <taxon>Bacillati</taxon>
        <taxon>Actinomycetota</taxon>
        <taxon>Actinomycetes</taxon>
        <taxon>Micromonosporales</taxon>
        <taxon>Micromonosporaceae</taxon>
        <taxon>Actinocatenispora</taxon>
    </lineage>
</organism>